<dbReference type="PANTHER" id="PTHR43133">
    <property type="entry name" value="RNA POLYMERASE ECF-TYPE SIGMA FACTO"/>
    <property type="match status" value="1"/>
</dbReference>
<dbReference type="Gene3D" id="1.10.1740.10">
    <property type="match status" value="1"/>
</dbReference>
<keyword evidence="4" id="KW-0804">Transcription</keyword>
<dbReference type="NCBIfam" id="TIGR02985">
    <property type="entry name" value="Sig70_bacteroi1"/>
    <property type="match status" value="1"/>
</dbReference>
<dbReference type="GO" id="GO:0006352">
    <property type="term" value="P:DNA-templated transcription initiation"/>
    <property type="evidence" value="ECO:0007669"/>
    <property type="project" value="InterPro"/>
</dbReference>
<evidence type="ECO:0000256" key="4">
    <source>
        <dbReference type="ARBA" id="ARBA00023163"/>
    </source>
</evidence>
<dbReference type="InterPro" id="IPR014327">
    <property type="entry name" value="RNA_pol_sigma70_bacteroid"/>
</dbReference>
<dbReference type="InterPro" id="IPR007627">
    <property type="entry name" value="RNA_pol_sigma70_r2"/>
</dbReference>
<dbReference type="GO" id="GO:0003677">
    <property type="term" value="F:DNA binding"/>
    <property type="evidence" value="ECO:0007669"/>
    <property type="project" value="InterPro"/>
</dbReference>
<dbReference type="PANTHER" id="PTHR43133:SF46">
    <property type="entry name" value="RNA POLYMERASE SIGMA-70 FACTOR ECF SUBFAMILY"/>
    <property type="match status" value="1"/>
</dbReference>
<dbReference type="EMBL" id="FSRA01000001">
    <property type="protein sequence ID" value="SIN90367.1"/>
    <property type="molecule type" value="Genomic_DNA"/>
</dbReference>
<name>A0A1N6F530_9BACT</name>
<dbReference type="AlphaFoldDB" id="A0A1N6F530"/>
<dbReference type="SUPFAM" id="SSF88659">
    <property type="entry name" value="Sigma3 and sigma4 domains of RNA polymerase sigma factors"/>
    <property type="match status" value="1"/>
</dbReference>
<evidence type="ECO:0000259" key="6">
    <source>
        <dbReference type="Pfam" id="PF08281"/>
    </source>
</evidence>
<keyword evidence="2" id="KW-0805">Transcription regulation</keyword>
<keyword evidence="3" id="KW-0731">Sigma factor</keyword>
<dbReference type="Pfam" id="PF08281">
    <property type="entry name" value="Sigma70_r4_2"/>
    <property type="match status" value="1"/>
</dbReference>
<comment type="similarity">
    <text evidence="1">Belongs to the sigma-70 factor family. ECF subfamily.</text>
</comment>
<dbReference type="InterPro" id="IPR013325">
    <property type="entry name" value="RNA_pol_sigma_r2"/>
</dbReference>
<dbReference type="InterPro" id="IPR036388">
    <property type="entry name" value="WH-like_DNA-bd_sf"/>
</dbReference>
<dbReference type="RefSeq" id="WP_200798243.1">
    <property type="nucleotide sequence ID" value="NZ_FSRA01000001.1"/>
</dbReference>
<dbReference type="GO" id="GO:0016987">
    <property type="term" value="F:sigma factor activity"/>
    <property type="evidence" value="ECO:0007669"/>
    <property type="project" value="UniProtKB-KW"/>
</dbReference>
<keyword evidence="8" id="KW-1185">Reference proteome</keyword>
<dbReference type="InterPro" id="IPR013324">
    <property type="entry name" value="RNA_pol_sigma_r3/r4-like"/>
</dbReference>
<dbReference type="Pfam" id="PF04542">
    <property type="entry name" value="Sigma70_r2"/>
    <property type="match status" value="1"/>
</dbReference>
<evidence type="ECO:0000259" key="5">
    <source>
        <dbReference type="Pfam" id="PF04542"/>
    </source>
</evidence>
<accession>A0A1N6F530</accession>
<dbReference type="Proteomes" id="UP000185003">
    <property type="component" value="Unassembled WGS sequence"/>
</dbReference>
<gene>
    <name evidence="7" type="ORF">SAMN04488055_2021</name>
</gene>
<proteinExistence type="inferred from homology"/>
<evidence type="ECO:0000313" key="8">
    <source>
        <dbReference type="Proteomes" id="UP000185003"/>
    </source>
</evidence>
<dbReference type="NCBIfam" id="TIGR02937">
    <property type="entry name" value="sigma70-ECF"/>
    <property type="match status" value="1"/>
</dbReference>
<evidence type="ECO:0000256" key="2">
    <source>
        <dbReference type="ARBA" id="ARBA00023015"/>
    </source>
</evidence>
<dbReference type="InterPro" id="IPR013249">
    <property type="entry name" value="RNA_pol_sigma70_r4_t2"/>
</dbReference>
<dbReference type="SUPFAM" id="SSF88946">
    <property type="entry name" value="Sigma2 domain of RNA polymerase sigma factors"/>
    <property type="match status" value="1"/>
</dbReference>
<organism evidence="7 8">
    <name type="scientific">Chitinophaga niabensis</name>
    <dbReference type="NCBI Taxonomy" id="536979"/>
    <lineage>
        <taxon>Bacteria</taxon>
        <taxon>Pseudomonadati</taxon>
        <taxon>Bacteroidota</taxon>
        <taxon>Chitinophagia</taxon>
        <taxon>Chitinophagales</taxon>
        <taxon>Chitinophagaceae</taxon>
        <taxon>Chitinophaga</taxon>
    </lineage>
</organism>
<feature type="domain" description="RNA polymerase sigma-70 region 2" evidence="5">
    <location>
        <begin position="31"/>
        <end position="96"/>
    </location>
</feature>
<protein>
    <submittedName>
        <fullName evidence="7">RNA polymerase sigma-70 factor, ECF subfamily</fullName>
    </submittedName>
</protein>
<sequence>MAKIKSYCNLSDQDLAQLLVQGREDAFTEIYQRFWEKLMAIAFNLTKDQVLSEEITQEVFISLWNRRHIVQIDSLGGYLATAIKFSVFKHLIRQRRQLQIIKDNFIPATVFADEEERVHARFLTEYVGGIVEQLPEKCRLVFQYSRYEGLSIAEIADRLDISPKTAEGHLTKALKTIRLNLKDATPLLLLLLDHKL</sequence>
<dbReference type="InterPro" id="IPR039425">
    <property type="entry name" value="RNA_pol_sigma-70-like"/>
</dbReference>
<evidence type="ECO:0000313" key="7">
    <source>
        <dbReference type="EMBL" id="SIN90367.1"/>
    </source>
</evidence>
<evidence type="ECO:0000256" key="1">
    <source>
        <dbReference type="ARBA" id="ARBA00010641"/>
    </source>
</evidence>
<dbReference type="STRING" id="536979.SAMN04488055_2021"/>
<reference evidence="7 8" key="1">
    <citation type="submission" date="2016-11" db="EMBL/GenBank/DDBJ databases">
        <authorList>
            <person name="Jaros S."/>
            <person name="Januszkiewicz K."/>
            <person name="Wedrychowicz H."/>
        </authorList>
    </citation>
    <scope>NUCLEOTIDE SEQUENCE [LARGE SCALE GENOMIC DNA]</scope>
    <source>
        <strain evidence="7 8">DSM 24787</strain>
    </source>
</reference>
<dbReference type="Gene3D" id="1.10.10.10">
    <property type="entry name" value="Winged helix-like DNA-binding domain superfamily/Winged helix DNA-binding domain"/>
    <property type="match status" value="1"/>
</dbReference>
<feature type="domain" description="RNA polymerase sigma factor 70 region 4 type 2" evidence="6">
    <location>
        <begin position="130"/>
        <end position="176"/>
    </location>
</feature>
<evidence type="ECO:0000256" key="3">
    <source>
        <dbReference type="ARBA" id="ARBA00023082"/>
    </source>
</evidence>
<dbReference type="InterPro" id="IPR014284">
    <property type="entry name" value="RNA_pol_sigma-70_dom"/>
</dbReference>